<dbReference type="InParanoid" id="D2VIS1"/>
<keyword evidence="2" id="KW-0732">Signal</keyword>
<dbReference type="RefSeq" id="XP_002676067.1">
    <property type="nucleotide sequence ID" value="XM_002676021.1"/>
</dbReference>
<keyword evidence="1" id="KW-0472">Membrane</keyword>
<feature type="chain" id="PRO_5003038663" evidence="2">
    <location>
        <begin position="26"/>
        <end position="481"/>
    </location>
</feature>
<evidence type="ECO:0000313" key="4">
    <source>
        <dbReference type="Proteomes" id="UP000006671"/>
    </source>
</evidence>
<gene>
    <name evidence="3" type="ORF">NAEGRDRAFT_68775</name>
</gene>
<feature type="signal peptide" evidence="2">
    <location>
        <begin position="1"/>
        <end position="25"/>
    </location>
</feature>
<keyword evidence="1" id="KW-0812">Transmembrane</keyword>
<name>D2VIS1_NAEGR</name>
<dbReference type="AlphaFoldDB" id="D2VIS1"/>
<dbReference type="PROSITE" id="PS51257">
    <property type="entry name" value="PROKAR_LIPOPROTEIN"/>
    <property type="match status" value="1"/>
</dbReference>
<evidence type="ECO:0000256" key="2">
    <source>
        <dbReference type="SAM" id="SignalP"/>
    </source>
</evidence>
<feature type="transmembrane region" description="Helical" evidence="1">
    <location>
        <begin position="448"/>
        <end position="473"/>
    </location>
</feature>
<proteinExistence type="predicted"/>
<keyword evidence="4" id="KW-1185">Reference proteome</keyword>
<evidence type="ECO:0000256" key="1">
    <source>
        <dbReference type="SAM" id="Phobius"/>
    </source>
</evidence>
<dbReference type="KEGG" id="ngr:NAEGRDRAFT_68775"/>
<reference evidence="3 4" key="1">
    <citation type="journal article" date="2010" name="Cell">
        <title>The genome of Naegleria gruberi illuminates early eukaryotic versatility.</title>
        <authorList>
            <person name="Fritz-Laylin L.K."/>
            <person name="Prochnik S.E."/>
            <person name="Ginger M.L."/>
            <person name="Dacks J.B."/>
            <person name="Carpenter M.L."/>
            <person name="Field M.C."/>
            <person name="Kuo A."/>
            <person name="Paredez A."/>
            <person name="Chapman J."/>
            <person name="Pham J."/>
            <person name="Shu S."/>
            <person name="Neupane R."/>
            <person name="Cipriano M."/>
            <person name="Mancuso J."/>
            <person name="Tu H."/>
            <person name="Salamov A."/>
            <person name="Lindquist E."/>
            <person name="Shapiro H."/>
            <person name="Lucas S."/>
            <person name="Grigoriev I.V."/>
            <person name="Cande W.Z."/>
            <person name="Fulton C."/>
            <person name="Rokhsar D.S."/>
            <person name="Dawson S.C."/>
        </authorList>
    </citation>
    <scope>NUCLEOTIDE SEQUENCE [LARGE SCALE GENOMIC DNA]</scope>
    <source>
        <strain evidence="3 4">NEG-M</strain>
    </source>
</reference>
<evidence type="ECO:0000313" key="3">
    <source>
        <dbReference type="EMBL" id="EFC43323.1"/>
    </source>
</evidence>
<organism evidence="4">
    <name type="scientific">Naegleria gruberi</name>
    <name type="common">Amoeba</name>
    <dbReference type="NCBI Taxonomy" id="5762"/>
    <lineage>
        <taxon>Eukaryota</taxon>
        <taxon>Discoba</taxon>
        <taxon>Heterolobosea</taxon>
        <taxon>Tetramitia</taxon>
        <taxon>Eutetramitia</taxon>
        <taxon>Vahlkampfiidae</taxon>
        <taxon>Naegleria</taxon>
    </lineage>
</organism>
<accession>D2VIS1</accession>
<dbReference type="GeneID" id="8852189"/>
<dbReference type="VEuPathDB" id="AmoebaDB:NAEGRDRAFT_68775"/>
<keyword evidence="1" id="KW-1133">Transmembrane helix</keyword>
<dbReference type="Proteomes" id="UP000006671">
    <property type="component" value="Unassembled WGS sequence"/>
</dbReference>
<dbReference type="EMBL" id="GG738874">
    <property type="protein sequence ID" value="EFC43323.1"/>
    <property type="molecule type" value="Genomic_DNA"/>
</dbReference>
<sequence>MVNKKLAFSLIILLLSLITVSCTTAIFNLPYTTISTSNSFSFPKATDSCSLIVSFNRTLSEALLFTMNKYSTFDYKNLLPDSSFSLLGVYEIILRADYLDFEELSFDLSCQNGITNVSPQNMRIYTLESGNIFKDTNSYASIPTNIVYSTSFQSNSSYSKIIGFAGKVDSGIAIIGYVSNFFGPYEFKYRLKIDSNVQTVEALTLSLPNIPPQLIPYGLLLDYTGFYYDSNGYTSLYAFSVSSSGVTLPNFKGATLQYSFQDGNTFRDVKGNAIQILKSSLACFISADGYSFTKIVSTVTSTALTCSGFSNVQYIAIAATPAVAGASSSSGSKGSAIQMYSGNYVYTNTIYSKVYYEINVESGKTLTLSSISLNTKSNGNAYITIDSGGDSSTMEFIFSTTQLFSLTYTNYNSYSKTIYVSVEPSSSSTNISFLPYISDYYNVWSYRLPVIITVLVIIPCFTLFTIITVMITIKKNSRQSQ</sequence>
<protein>
    <submittedName>
        <fullName evidence="3">Predicted protein</fullName>
    </submittedName>
</protein>